<feature type="compositionally biased region" description="Low complexity" evidence="1">
    <location>
        <begin position="64"/>
        <end position="81"/>
    </location>
</feature>
<dbReference type="AlphaFoldDB" id="A0AAD5H0L5"/>
<evidence type="ECO:0000256" key="1">
    <source>
        <dbReference type="SAM" id="MobiDB-lite"/>
    </source>
</evidence>
<protein>
    <submittedName>
        <fullName evidence="2">Uncharacterized protein</fullName>
    </submittedName>
</protein>
<name>A0AAD5H0L5_9CHLO</name>
<feature type="compositionally biased region" description="Low complexity" evidence="1">
    <location>
        <begin position="24"/>
        <end position="34"/>
    </location>
</feature>
<keyword evidence="3" id="KW-1185">Reference proteome</keyword>
<feature type="region of interest" description="Disordered" evidence="1">
    <location>
        <begin position="1"/>
        <end position="92"/>
    </location>
</feature>
<reference evidence="2" key="1">
    <citation type="submission" date="2020-11" db="EMBL/GenBank/DDBJ databases">
        <title>Chlorella ohadii genome sequencing and assembly.</title>
        <authorList>
            <person name="Murik O."/>
            <person name="Treves H."/>
            <person name="Kedem I."/>
            <person name="Shotland Y."/>
            <person name="Kaplan A."/>
        </authorList>
    </citation>
    <scope>NUCLEOTIDE SEQUENCE</scope>
    <source>
        <strain evidence="2">1</strain>
    </source>
</reference>
<dbReference type="EMBL" id="JADXDR010000096">
    <property type="protein sequence ID" value="KAI7839616.1"/>
    <property type="molecule type" value="Genomic_DNA"/>
</dbReference>
<sequence length="112" mass="11267">MDPLRRSGQWLESAIGLPHSPRHGSAAAGSAAAAKPTPGTPDWAAPGAHYPGEGAKARVYPDDSATASAAKAAGGTASAAGHKFSLEKLSPRAKAITEEVGRELEESPSIIG</sequence>
<evidence type="ECO:0000313" key="2">
    <source>
        <dbReference type="EMBL" id="KAI7839616.1"/>
    </source>
</evidence>
<comment type="caution">
    <text evidence="2">The sequence shown here is derived from an EMBL/GenBank/DDBJ whole genome shotgun (WGS) entry which is preliminary data.</text>
</comment>
<dbReference type="Proteomes" id="UP001205105">
    <property type="component" value="Unassembled WGS sequence"/>
</dbReference>
<organism evidence="2 3">
    <name type="scientific">Chlorella ohadii</name>
    <dbReference type="NCBI Taxonomy" id="2649997"/>
    <lineage>
        <taxon>Eukaryota</taxon>
        <taxon>Viridiplantae</taxon>
        <taxon>Chlorophyta</taxon>
        <taxon>core chlorophytes</taxon>
        <taxon>Trebouxiophyceae</taxon>
        <taxon>Chlorellales</taxon>
        <taxon>Chlorellaceae</taxon>
        <taxon>Chlorella clade</taxon>
        <taxon>Chlorella</taxon>
    </lineage>
</organism>
<proteinExistence type="predicted"/>
<accession>A0AAD5H0L5</accession>
<evidence type="ECO:0000313" key="3">
    <source>
        <dbReference type="Proteomes" id="UP001205105"/>
    </source>
</evidence>
<gene>
    <name evidence="2" type="ORF">COHA_006616</name>
</gene>